<dbReference type="RefSeq" id="WP_143594217.1">
    <property type="nucleotide sequence ID" value="NZ_FUYB01000002.1"/>
</dbReference>
<evidence type="ECO:0000313" key="1">
    <source>
        <dbReference type="EMBL" id="SKA69368.1"/>
    </source>
</evidence>
<dbReference type="AlphaFoldDB" id="A0A1T4VX34"/>
<name>A0A1T4VX34_9GAMM</name>
<sequence>MVNKIFIAFLFSSIIIGCGLDDYSQSLMNGYYYNDWGRHFITYKDTKNSELIVIDSEVINYQIENDILLASQIPKMLEEKNNQFVFWLVDTKSKKALKFEKKEDFVLAAKNKGLSTTSIDKIIN</sequence>
<evidence type="ECO:0008006" key="3">
    <source>
        <dbReference type="Google" id="ProtNLM"/>
    </source>
</evidence>
<dbReference type="EMBL" id="FUYB01000002">
    <property type="protein sequence ID" value="SKA69368.1"/>
    <property type="molecule type" value="Genomic_DNA"/>
</dbReference>
<keyword evidence="2" id="KW-1185">Reference proteome</keyword>
<dbReference type="Proteomes" id="UP000190460">
    <property type="component" value="Unassembled WGS sequence"/>
</dbReference>
<accession>A0A1T4VX34</accession>
<evidence type="ECO:0000313" key="2">
    <source>
        <dbReference type="Proteomes" id="UP000190460"/>
    </source>
</evidence>
<gene>
    <name evidence="1" type="ORF">SAMN02745130_00452</name>
</gene>
<reference evidence="1 2" key="1">
    <citation type="submission" date="2017-02" db="EMBL/GenBank/DDBJ databases">
        <authorList>
            <person name="Peterson S.W."/>
        </authorList>
    </citation>
    <scope>NUCLEOTIDE SEQUENCE [LARGE SCALE GENOMIC DNA]</scope>
    <source>
        <strain evidence="1 2">ATCC 49788</strain>
    </source>
</reference>
<organism evidence="1 2">
    <name type="scientific">Thiothrix eikelboomii</name>
    <dbReference type="NCBI Taxonomy" id="92487"/>
    <lineage>
        <taxon>Bacteria</taxon>
        <taxon>Pseudomonadati</taxon>
        <taxon>Pseudomonadota</taxon>
        <taxon>Gammaproteobacteria</taxon>
        <taxon>Thiotrichales</taxon>
        <taxon>Thiotrichaceae</taxon>
        <taxon>Thiothrix</taxon>
    </lineage>
</organism>
<dbReference type="PROSITE" id="PS51257">
    <property type="entry name" value="PROKAR_LIPOPROTEIN"/>
    <property type="match status" value="1"/>
</dbReference>
<protein>
    <recommendedName>
        <fullName evidence="3">Lipoprotein</fullName>
    </recommendedName>
</protein>
<proteinExistence type="predicted"/>